<dbReference type="Proteomes" id="UP000694382">
    <property type="component" value="Unassembled WGS sequence"/>
</dbReference>
<evidence type="ECO:0000313" key="4">
    <source>
        <dbReference type="Proteomes" id="UP000694382"/>
    </source>
</evidence>
<dbReference type="InterPro" id="IPR003599">
    <property type="entry name" value="Ig_sub"/>
</dbReference>
<dbReference type="InterPro" id="IPR036179">
    <property type="entry name" value="Ig-like_dom_sf"/>
</dbReference>
<evidence type="ECO:0000313" key="3">
    <source>
        <dbReference type="Ensembl" id="ENSCPVP00000026008.1"/>
    </source>
</evidence>
<dbReference type="InterPro" id="IPR007110">
    <property type="entry name" value="Ig-like_dom"/>
</dbReference>
<organism evidence="3 4">
    <name type="scientific">Geospiza parvula</name>
    <name type="common">Small tree-finch</name>
    <name type="synonym">Camarhynchus parvulus</name>
    <dbReference type="NCBI Taxonomy" id="87175"/>
    <lineage>
        <taxon>Eukaryota</taxon>
        <taxon>Metazoa</taxon>
        <taxon>Chordata</taxon>
        <taxon>Craniata</taxon>
        <taxon>Vertebrata</taxon>
        <taxon>Euteleostomi</taxon>
        <taxon>Archelosauria</taxon>
        <taxon>Archosauria</taxon>
        <taxon>Dinosauria</taxon>
        <taxon>Saurischia</taxon>
        <taxon>Theropoda</taxon>
        <taxon>Coelurosauria</taxon>
        <taxon>Aves</taxon>
        <taxon>Neognathae</taxon>
        <taxon>Neoaves</taxon>
        <taxon>Telluraves</taxon>
        <taxon>Australaves</taxon>
        <taxon>Passeriformes</taxon>
        <taxon>Thraupidae</taxon>
        <taxon>Camarhynchus</taxon>
    </lineage>
</organism>
<dbReference type="Gene3D" id="2.60.40.10">
    <property type="entry name" value="Immunoglobulins"/>
    <property type="match status" value="1"/>
</dbReference>
<dbReference type="InterPro" id="IPR050488">
    <property type="entry name" value="Ig_Fc_receptor"/>
</dbReference>
<dbReference type="AlphaFoldDB" id="A0A8U8BJX5"/>
<dbReference type="InterPro" id="IPR013783">
    <property type="entry name" value="Ig-like_fold"/>
</dbReference>
<proteinExistence type="predicted"/>
<sequence>MPWPHPAVPSPTLALAGWCPLSPTGAQTTQLLVEPPWRPAVLWDRVTLTCQGSGTCRCHQLVQGWAAHVAPVPRTPGHPSAPRCPQCHGHPPWTCLKPLSERGPSCPTDNLVLQVPARALLEGDTVTLRCRGRWNDTVTRVQFYQDEKDLGGSINGIELSLFPLQLNHSGSYSCGGLVRSFMSRSAAVTVTVHELFSVPVLEGPPDTTQGSPLTLSCLSTPSPLRPRAPLLHVFYRDGQTIMGVSHLGNYGCEVHSKGGLWGWARGVPTALSGPLVGLLHIPQTPFPGHSITPLPCLCPHSARGQCHHHPRSPGTPGACR</sequence>
<dbReference type="GO" id="GO:0004888">
    <property type="term" value="F:transmembrane signaling receptor activity"/>
    <property type="evidence" value="ECO:0007669"/>
    <property type="project" value="TreeGrafter"/>
</dbReference>
<protein>
    <submittedName>
        <fullName evidence="3">Uncharacterized protein</fullName>
    </submittedName>
</protein>
<dbReference type="GO" id="GO:0007166">
    <property type="term" value="P:cell surface receptor signaling pathway"/>
    <property type="evidence" value="ECO:0007669"/>
    <property type="project" value="TreeGrafter"/>
</dbReference>
<dbReference type="PANTHER" id="PTHR11481:SF64">
    <property type="entry name" value="FC RECEPTOR-LIKE PROTEIN 4"/>
    <property type="match status" value="1"/>
</dbReference>
<dbReference type="SMART" id="SM00409">
    <property type="entry name" value="IG"/>
    <property type="match status" value="2"/>
</dbReference>
<dbReference type="PROSITE" id="PS50835">
    <property type="entry name" value="IG_LIKE"/>
    <property type="match status" value="1"/>
</dbReference>
<name>A0A8U8BJX5_GEOPR</name>
<evidence type="ECO:0000256" key="1">
    <source>
        <dbReference type="ARBA" id="ARBA00022729"/>
    </source>
</evidence>
<reference evidence="3" key="1">
    <citation type="submission" date="2025-08" db="UniProtKB">
        <authorList>
            <consortium name="Ensembl"/>
        </authorList>
    </citation>
    <scope>IDENTIFICATION</scope>
</reference>
<evidence type="ECO:0000256" key="2">
    <source>
        <dbReference type="ARBA" id="ARBA00023157"/>
    </source>
</evidence>
<dbReference type="GO" id="GO:0006955">
    <property type="term" value="P:immune response"/>
    <property type="evidence" value="ECO:0007669"/>
    <property type="project" value="TreeGrafter"/>
</dbReference>
<accession>A0A8U8BJX5</accession>
<reference evidence="3" key="2">
    <citation type="submission" date="2025-09" db="UniProtKB">
        <authorList>
            <consortium name="Ensembl"/>
        </authorList>
    </citation>
    <scope>IDENTIFICATION</scope>
</reference>
<dbReference type="SUPFAM" id="SSF48726">
    <property type="entry name" value="Immunoglobulin"/>
    <property type="match status" value="1"/>
</dbReference>
<dbReference type="PANTHER" id="PTHR11481">
    <property type="entry name" value="IMMUNOGLOBULIN FC RECEPTOR"/>
    <property type="match status" value="1"/>
</dbReference>
<keyword evidence="1" id="KW-0732">Signal</keyword>
<dbReference type="GO" id="GO:0009897">
    <property type="term" value="C:external side of plasma membrane"/>
    <property type="evidence" value="ECO:0007669"/>
    <property type="project" value="TreeGrafter"/>
</dbReference>
<keyword evidence="2" id="KW-1015">Disulfide bond</keyword>
<dbReference type="Ensembl" id="ENSCPVT00000025716.1">
    <property type="protein sequence ID" value="ENSCPVP00000026008.1"/>
    <property type="gene ID" value="ENSCPVG00000017297.1"/>
</dbReference>
<keyword evidence="4" id="KW-1185">Reference proteome</keyword>